<dbReference type="EMBL" id="FNGH01000001">
    <property type="protein sequence ID" value="SDK79045.1"/>
    <property type="molecule type" value="Genomic_DNA"/>
</dbReference>
<dbReference type="Proteomes" id="UP000199107">
    <property type="component" value="Unassembled WGS sequence"/>
</dbReference>
<dbReference type="GO" id="GO:0016757">
    <property type="term" value="F:glycosyltransferase activity"/>
    <property type="evidence" value="ECO:0007669"/>
    <property type="project" value="InterPro"/>
</dbReference>
<organism evidence="3 4">
    <name type="scientific">Franzmannia pantelleriensis</name>
    <dbReference type="NCBI Taxonomy" id="48727"/>
    <lineage>
        <taxon>Bacteria</taxon>
        <taxon>Pseudomonadati</taxon>
        <taxon>Pseudomonadota</taxon>
        <taxon>Gammaproteobacteria</taxon>
        <taxon>Oceanospirillales</taxon>
        <taxon>Halomonadaceae</taxon>
        <taxon>Franzmannia</taxon>
    </lineage>
</organism>
<gene>
    <name evidence="3" type="ORF">SAMN05192555_101211</name>
</gene>
<dbReference type="AlphaFoldDB" id="A0A1G9ESR1"/>
<keyword evidence="3" id="KW-0808">Transferase</keyword>
<evidence type="ECO:0000259" key="1">
    <source>
        <dbReference type="Pfam" id="PF00534"/>
    </source>
</evidence>
<dbReference type="Pfam" id="PF00534">
    <property type="entry name" value="Glycos_transf_1"/>
    <property type="match status" value="1"/>
</dbReference>
<dbReference type="PANTHER" id="PTHR12526">
    <property type="entry name" value="GLYCOSYLTRANSFERASE"/>
    <property type="match status" value="1"/>
</dbReference>
<feature type="domain" description="Glycosyl transferase family 1" evidence="1">
    <location>
        <begin position="225"/>
        <end position="380"/>
    </location>
</feature>
<dbReference type="GO" id="GO:1901135">
    <property type="term" value="P:carbohydrate derivative metabolic process"/>
    <property type="evidence" value="ECO:0007669"/>
    <property type="project" value="UniProtKB-ARBA"/>
</dbReference>
<name>A0A1G9ESR1_9GAMM</name>
<dbReference type="Gene3D" id="3.40.50.2000">
    <property type="entry name" value="Glycogen Phosphorylase B"/>
    <property type="match status" value="2"/>
</dbReference>
<dbReference type="CDD" id="cd03801">
    <property type="entry name" value="GT4_PimA-like"/>
    <property type="match status" value="1"/>
</dbReference>
<dbReference type="InterPro" id="IPR028098">
    <property type="entry name" value="Glyco_trans_4-like_N"/>
</dbReference>
<dbReference type="SUPFAM" id="SSF53756">
    <property type="entry name" value="UDP-Glycosyltransferase/glycogen phosphorylase"/>
    <property type="match status" value="1"/>
</dbReference>
<protein>
    <submittedName>
        <fullName evidence="3">Glycosyltransferase involved in cell wall bisynthesis</fullName>
    </submittedName>
</protein>
<evidence type="ECO:0000259" key="2">
    <source>
        <dbReference type="Pfam" id="PF13439"/>
    </source>
</evidence>
<accession>A0A1G9ESR1</accession>
<proteinExistence type="predicted"/>
<dbReference type="STRING" id="48727.SAMN05192555_101211"/>
<dbReference type="InterPro" id="IPR001296">
    <property type="entry name" value="Glyco_trans_1"/>
</dbReference>
<keyword evidence="4" id="KW-1185">Reference proteome</keyword>
<evidence type="ECO:0000313" key="3">
    <source>
        <dbReference type="EMBL" id="SDK79045.1"/>
    </source>
</evidence>
<evidence type="ECO:0000313" key="4">
    <source>
        <dbReference type="Proteomes" id="UP000199107"/>
    </source>
</evidence>
<sequence length="409" mass="45903">MYSRSSIISHIFQIAKYLVEKLFFTYFLKILSSTGDPLSKYCFVDRENAHSIWSLIDNIASALISQSNQVFYFRFCDQSQRVGRTVPHGVKVIDIFVPVKRSRFSLITQHRVFTRALSRFLTQECVDVLHTHFAIPSIVSRWMGEKAGVPVILSTQHELYGSMNPYLRLGLRITQHYCDAVVYVSEQVEKSYHPISGLARRELVIKNGINLLDVQLQNSSLSDFGNSPHIICAGRFVPVKGQLTLLEALPKVLESFPAARLCLAGDGPDKSALHARCQALGIIDSVEFPGWLPKDEMLDRAEGSSLMVVPSDGSQEGFGLVVAEAMALGVPLVCTDIPVFREVAGDTVCYFPVADADILADVIVKVLSHPESTNRRVNKALQRVEKYFDQRDMVDQYLSLYKDLLREKN</sequence>
<dbReference type="Pfam" id="PF13439">
    <property type="entry name" value="Glyco_transf_4"/>
    <property type="match status" value="1"/>
</dbReference>
<feature type="domain" description="Glycosyltransferase subfamily 4-like N-terminal" evidence="2">
    <location>
        <begin position="56"/>
        <end position="211"/>
    </location>
</feature>
<reference evidence="4" key="1">
    <citation type="submission" date="2016-10" db="EMBL/GenBank/DDBJ databases">
        <authorList>
            <person name="Varghese N."/>
            <person name="Submissions S."/>
        </authorList>
    </citation>
    <scope>NUCLEOTIDE SEQUENCE [LARGE SCALE GENOMIC DNA]</scope>
    <source>
        <strain evidence="4">AAP</strain>
    </source>
</reference>